<dbReference type="InterPro" id="IPR000531">
    <property type="entry name" value="Beta-barrel_TonB"/>
</dbReference>
<sequence>MKTKTLLLLATACLLPSPVLAADGEASAETTPPKESRVNLMTTGVARARDRLDSATSTSTLSEKEIEKFGARSVAEIFRNIPGMRSGSTGGEGNSNISIRGLPIALGGAKFLQIQENGLPTLEFGDMGFATADQFLRADLNLAGVQAIRGGSASTFASNSSGGIVNLIDKTGNVEGGSVQISTGLDYDSKRVDVEYGGPINDTLRFHIGGFYRKGEGPRDTGFDGYKGGQLKFNMTKDFAGGGYFRVYAKLLDDQTVPTPYSPVLVSGSGNNPHYSNIPGFNVSKDSLFSRYIPNTLALDGDNNPVSNAFSKATHSKVKSIGFETKFDVEGWTINNKFRYADISGHVTQPNTFSNANARLPFQSINSAAAVMGMLNATSLSYATGPNAGQVIADPSALNGNGLLAVLSNQDVALNSLNNMTNDLRASKVWDLGSGKLTFTAGFYKSSQDIDTAWAWSTMLTDVLGGGNAHLIDAFAGSTPITENGVLAYNAMFIGGRRHDRYDMTYDVNAPYGSLNYMFGKFALGASARYDMGRARGTIYGTSLTDLLPGVPTRTVYDLNGDGTISAPENNVGFVDYSKPSPVHYNYHYLSYSISANFRMAEDFSLFGRYSKGARANADRILFSNYINPLTGKMAVPSAAYDPVKQAEGGIKYRTGNLEAYVTAFWAKTAEHNVGLDRSYRAYGLEFEGSYRRGIFLINGGATWTKAEITADNIDASTVGNTPKQQADLIFQLTPQIETQRFTVGANFYGTTSAYTGDSNQLKVPGYVVTNAFVQYRPTDRVTIMLNANNLFDVLGLVDVDGEFLPSSGVVTARTINPRTISTSLRFNF</sequence>
<evidence type="ECO:0000256" key="14">
    <source>
        <dbReference type="SAM" id="SignalP"/>
    </source>
</evidence>
<evidence type="ECO:0000256" key="7">
    <source>
        <dbReference type="ARBA" id="ARBA00023004"/>
    </source>
</evidence>
<dbReference type="Pfam" id="PF00593">
    <property type="entry name" value="TonB_dep_Rec_b-barrel"/>
    <property type="match status" value="1"/>
</dbReference>
<comment type="subcellular location">
    <subcellularLocation>
        <location evidence="1 12">Cell outer membrane</location>
        <topology evidence="1 12">Multi-pass membrane protein</topology>
    </subcellularLocation>
</comment>
<dbReference type="PANTHER" id="PTHR32552">
    <property type="entry name" value="FERRICHROME IRON RECEPTOR-RELATED"/>
    <property type="match status" value="1"/>
</dbReference>
<protein>
    <submittedName>
        <fullName evidence="17">TonB-dependent receptor</fullName>
    </submittedName>
</protein>
<keyword evidence="18" id="KW-1185">Reference proteome</keyword>
<comment type="similarity">
    <text evidence="12 13">Belongs to the TonB-dependent receptor family.</text>
</comment>
<dbReference type="Proteomes" id="UP001202281">
    <property type="component" value="Unassembled WGS sequence"/>
</dbReference>
<keyword evidence="5 12" id="KW-0812">Transmembrane</keyword>
<reference evidence="17 18" key="1">
    <citation type="submission" date="2022-04" db="EMBL/GenBank/DDBJ databases">
        <title>Identification of a novel bacterium isolated from mangrove sediments.</title>
        <authorList>
            <person name="Pan X."/>
        </authorList>
    </citation>
    <scope>NUCLEOTIDE SEQUENCE [LARGE SCALE GENOMIC DNA]</scope>
    <source>
        <strain evidence="17 18">B2638</strain>
    </source>
</reference>
<evidence type="ECO:0000256" key="1">
    <source>
        <dbReference type="ARBA" id="ARBA00004571"/>
    </source>
</evidence>
<dbReference type="RefSeq" id="WP_243921388.1">
    <property type="nucleotide sequence ID" value="NZ_JALHLG010000014.1"/>
</dbReference>
<evidence type="ECO:0000256" key="8">
    <source>
        <dbReference type="ARBA" id="ARBA00023065"/>
    </source>
</evidence>
<feature type="chain" id="PRO_5045483844" evidence="14">
    <location>
        <begin position="22"/>
        <end position="829"/>
    </location>
</feature>
<keyword evidence="9 13" id="KW-0798">TonB box</keyword>
<organism evidence="17 18">
    <name type="scientific">Novosphingobium beihaiensis</name>
    <dbReference type="NCBI Taxonomy" id="2930389"/>
    <lineage>
        <taxon>Bacteria</taxon>
        <taxon>Pseudomonadati</taxon>
        <taxon>Pseudomonadota</taxon>
        <taxon>Alphaproteobacteria</taxon>
        <taxon>Sphingomonadales</taxon>
        <taxon>Sphingomonadaceae</taxon>
        <taxon>Novosphingobium</taxon>
    </lineage>
</organism>
<evidence type="ECO:0000256" key="13">
    <source>
        <dbReference type="RuleBase" id="RU003357"/>
    </source>
</evidence>
<proteinExistence type="inferred from homology"/>
<keyword evidence="6 14" id="KW-0732">Signal</keyword>
<accession>A0ABT0BRH9</accession>
<evidence type="ECO:0000256" key="10">
    <source>
        <dbReference type="ARBA" id="ARBA00023136"/>
    </source>
</evidence>
<dbReference type="EMBL" id="JALHLG010000014">
    <property type="protein sequence ID" value="MCJ2187583.1"/>
    <property type="molecule type" value="Genomic_DNA"/>
</dbReference>
<keyword evidence="3 12" id="KW-1134">Transmembrane beta strand</keyword>
<keyword evidence="10 12" id="KW-0472">Membrane</keyword>
<keyword evidence="8" id="KW-0406">Ion transport</keyword>
<evidence type="ECO:0000256" key="5">
    <source>
        <dbReference type="ARBA" id="ARBA00022692"/>
    </source>
</evidence>
<feature type="domain" description="TonB-dependent receptor-like beta-barrel" evidence="15">
    <location>
        <begin position="277"/>
        <end position="791"/>
    </location>
</feature>
<evidence type="ECO:0000256" key="2">
    <source>
        <dbReference type="ARBA" id="ARBA00022448"/>
    </source>
</evidence>
<dbReference type="SUPFAM" id="SSF56935">
    <property type="entry name" value="Porins"/>
    <property type="match status" value="1"/>
</dbReference>
<evidence type="ECO:0000256" key="9">
    <source>
        <dbReference type="ARBA" id="ARBA00023077"/>
    </source>
</evidence>
<feature type="signal peptide" evidence="14">
    <location>
        <begin position="1"/>
        <end position="21"/>
    </location>
</feature>
<evidence type="ECO:0000259" key="15">
    <source>
        <dbReference type="Pfam" id="PF00593"/>
    </source>
</evidence>
<evidence type="ECO:0000256" key="11">
    <source>
        <dbReference type="ARBA" id="ARBA00023237"/>
    </source>
</evidence>
<evidence type="ECO:0000256" key="6">
    <source>
        <dbReference type="ARBA" id="ARBA00022729"/>
    </source>
</evidence>
<keyword evidence="4" id="KW-0410">Iron transport</keyword>
<dbReference type="Gene3D" id="2.170.130.10">
    <property type="entry name" value="TonB-dependent receptor, plug domain"/>
    <property type="match status" value="1"/>
</dbReference>
<dbReference type="InterPro" id="IPR012910">
    <property type="entry name" value="Plug_dom"/>
</dbReference>
<keyword evidence="2 12" id="KW-0813">Transport</keyword>
<dbReference type="PANTHER" id="PTHR32552:SF89">
    <property type="entry name" value="CATECHOLATE SIDEROPHORE RECEPTOR FIU"/>
    <property type="match status" value="1"/>
</dbReference>
<dbReference type="InterPro" id="IPR036942">
    <property type="entry name" value="Beta-barrel_TonB_sf"/>
</dbReference>
<name>A0ABT0BRH9_9SPHN</name>
<evidence type="ECO:0000313" key="17">
    <source>
        <dbReference type="EMBL" id="MCJ2187583.1"/>
    </source>
</evidence>
<dbReference type="Gene3D" id="2.40.170.20">
    <property type="entry name" value="TonB-dependent receptor, beta-barrel domain"/>
    <property type="match status" value="1"/>
</dbReference>
<evidence type="ECO:0000256" key="4">
    <source>
        <dbReference type="ARBA" id="ARBA00022496"/>
    </source>
</evidence>
<feature type="domain" description="TonB-dependent receptor plug" evidence="16">
    <location>
        <begin position="52"/>
        <end position="164"/>
    </location>
</feature>
<gene>
    <name evidence="17" type="ORF">MTR66_12245</name>
</gene>
<keyword evidence="11 12" id="KW-0998">Cell outer membrane</keyword>
<keyword evidence="7" id="KW-0408">Iron</keyword>
<evidence type="ECO:0000313" key="18">
    <source>
        <dbReference type="Proteomes" id="UP001202281"/>
    </source>
</evidence>
<evidence type="ECO:0000259" key="16">
    <source>
        <dbReference type="Pfam" id="PF07715"/>
    </source>
</evidence>
<dbReference type="InterPro" id="IPR037066">
    <property type="entry name" value="Plug_dom_sf"/>
</dbReference>
<evidence type="ECO:0000256" key="12">
    <source>
        <dbReference type="PROSITE-ProRule" id="PRU01360"/>
    </source>
</evidence>
<keyword evidence="17" id="KW-0675">Receptor</keyword>
<dbReference type="PROSITE" id="PS52016">
    <property type="entry name" value="TONB_DEPENDENT_REC_3"/>
    <property type="match status" value="1"/>
</dbReference>
<comment type="caution">
    <text evidence="17">The sequence shown here is derived from an EMBL/GenBank/DDBJ whole genome shotgun (WGS) entry which is preliminary data.</text>
</comment>
<dbReference type="InterPro" id="IPR039426">
    <property type="entry name" value="TonB-dep_rcpt-like"/>
</dbReference>
<dbReference type="Pfam" id="PF07715">
    <property type="entry name" value="Plug"/>
    <property type="match status" value="1"/>
</dbReference>
<evidence type="ECO:0000256" key="3">
    <source>
        <dbReference type="ARBA" id="ARBA00022452"/>
    </source>
</evidence>